<sequence>MPENEDIWHYLAQRNQFDESAFKYASWNFFDFILGRTFDDHGDMTKARRYGWTTTVDTSECYFQCFDRLKKMKVISSN</sequence>
<proteinExistence type="predicted"/>
<dbReference type="Proteomes" id="UP000663836">
    <property type="component" value="Unassembled WGS sequence"/>
</dbReference>
<dbReference type="EMBL" id="CAJNOT010001609">
    <property type="protein sequence ID" value="CAF1225176.1"/>
    <property type="molecule type" value="Genomic_DNA"/>
</dbReference>
<evidence type="ECO:0000313" key="1">
    <source>
        <dbReference type="EMBL" id="CAF1225176.1"/>
    </source>
</evidence>
<dbReference type="Proteomes" id="UP000663864">
    <property type="component" value="Unassembled WGS sequence"/>
</dbReference>
<dbReference type="AlphaFoldDB" id="A0A818YHT8"/>
<evidence type="ECO:0000313" key="2">
    <source>
        <dbReference type="EMBL" id="CAF3754601.1"/>
    </source>
</evidence>
<name>A0A818YHT8_9BILA</name>
<gene>
    <name evidence="2" type="ORF">JBS370_LOCUS12763</name>
    <name evidence="1" type="ORF">ZHD862_LOCUS24074</name>
</gene>
<accession>A0A818YHT8</accession>
<evidence type="ECO:0000313" key="3">
    <source>
        <dbReference type="Proteomes" id="UP000663836"/>
    </source>
</evidence>
<comment type="caution">
    <text evidence="2">The sequence shown here is derived from an EMBL/GenBank/DDBJ whole genome shotgun (WGS) entry which is preliminary data.</text>
</comment>
<reference evidence="2" key="1">
    <citation type="submission" date="2021-02" db="EMBL/GenBank/DDBJ databases">
        <authorList>
            <person name="Nowell W R."/>
        </authorList>
    </citation>
    <scope>NUCLEOTIDE SEQUENCE</scope>
</reference>
<dbReference type="Gene3D" id="3.40.50.720">
    <property type="entry name" value="NAD(P)-binding Rossmann-like Domain"/>
    <property type="match status" value="1"/>
</dbReference>
<dbReference type="EMBL" id="CAJOBD010001056">
    <property type="protein sequence ID" value="CAF3754601.1"/>
    <property type="molecule type" value="Genomic_DNA"/>
</dbReference>
<organism evidence="2 3">
    <name type="scientific">Rotaria sordida</name>
    <dbReference type="NCBI Taxonomy" id="392033"/>
    <lineage>
        <taxon>Eukaryota</taxon>
        <taxon>Metazoa</taxon>
        <taxon>Spiralia</taxon>
        <taxon>Gnathifera</taxon>
        <taxon>Rotifera</taxon>
        <taxon>Eurotatoria</taxon>
        <taxon>Bdelloidea</taxon>
        <taxon>Philodinida</taxon>
        <taxon>Philodinidae</taxon>
        <taxon>Rotaria</taxon>
    </lineage>
</organism>
<protein>
    <submittedName>
        <fullName evidence="2">Uncharacterized protein</fullName>
    </submittedName>
</protein>